<dbReference type="CDD" id="cd07247">
    <property type="entry name" value="SgaA_N_like"/>
    <property type="match status" value="1"/>
</dbReference>
<feature type="domain" description="VOC" evidence="1">
    <location>
        <begin position="8"/>
        <end position="126"/>
    </location>
</feature>
<dbReference type="Pfam" id="PF00903">
    <property type="entry name" value="Glyoxalase"/>
    <property type="match status" value="1"/>
</dbReference>
<dbReference type="InterPro" id="IPR052164">
    <property type="entry name" value="Anthracycline_SecMetBiosynth"/>
</dbReference>
<evidence type="ECO:0000313" key="2">
    <source>
        <dbReference type="EMBL" id="MFD2965810.1"/>
    </source>
</evidence>
<dbReference type="InterPro" id="IPR004360">
    <property type="entry name" value="Glyas_Fos-R_dOase_dom"/>
</dbReference>
<dbReference type="Proteomes" id="UP001597525">
    <property type="component" value="Unassembled WGS sequence"/>
</dbReference>
<dbReference type="InterPro" id="IPR037523">
    <property type="entry name" value="VOC_core"/>
</dbReference>
<dbReference type="Gene3D" id="3.10.180.10">
    <property type="entry name" value="2,3-Dihydroxybiphenyl 1,2-Dioxygenase, domain 1"/>
    <property type="match status" value="1"/>
</dbReference>
<dbReference type="PANTHER" id="PTHR33993:SF2">
    <property type="entry name" value="VOC DOMAIN-CONTAINING PROTEIN"/>
    <property type="match status" value="1"/>
</dbReference>
<evidence type="ECO:0000313" key="3">
    <source>
        <dbReference type="Proteomes" id="UP001597525"/>
    </source>
</evidence>
<dbReference type="PROSITE" id="PS51819">
    <property type="entry name" value="VOC"/>
    <property type="match status" value="1"/>
</dbReference>
<keyword evidence="3" id="KW-1185">Reference proteome</keyword>
<dbReference type="PANTHER" id="PTHR33993">
    <property type="entry name" value="GLYOXALASE-RELATED"/>
    <property type="match status" value="1"/>
</dbReference>
<dbReference type="InterPro" id="IPR029068">
    <property type="entry name" value="Glyas_Bleomycin-R_OHBP_Dase"/>
</dbReference>
<proteinExistence type="predicted"/>
<dbReference type="SUPFAM" id="SSF54593">
    <property type="entry name" value="Glyoxalase/Bleomycin resistance protein/Dihydroxybiphenyl dioxygenase"/>
    <property type="match status" value="1"/>
</dbReference>
<sequence>MQSKRKNPAVYFEIPVEDMQRAIHFYHTLFSFTFEREQLDGYEMAFFPLDEQLPGITGALAQGDVYIPSKNGAILYFHVDDIDDSLNKAKELKAEILYPKTLNTAYGFAVTEIADSEGNRIALKQSLRD</sequence>
<organism evidence="2 3">
    <name type="scientific">Sphingobacterium bambusae</name>
    <dbReference type="NCBI Taxonomy" id="662858"/>
    <lineage>
        <taxon>Bacteria</taxon>
        <taxon>Pseudomonadati</taxon>
        <taxon>Bacteroidota</taxon>
        <taxon>Sphingobacteriia</taxon>
        <taxon>Sphingobacteriales</taxon>
        <taxon>Sphingobacteriaceae</taxon>
        <taxon>Sphingobacterium</taxon>
    </lineage>
</organism>
<protein>
    <submittedName>
        <fullName evidence="2">VOC family protein</fullName>
    </submittedName>
</protein>
<accession>A0ABW6BAX8</accession>
<name>A0ABW6BAX8_9SPHI</name>
<reference evidence="3" key="1">
    <citation type="journal article" date="2019" name="Int. J. Syst. Evol. Microbiol.">
        <title>The Global Catalogue of Microorganisms (GCM) 10K type strain sequencing project: providing services to taxonomists for standard genome sequencing and annotation.</title>
        <authorList>
            <consortium name="The Broad Institute Genomics Platform"/>
            <consortium name="The Broad Institute Genome Sequencing Center for Infectious Disease"/>
            <person name="Wu L."/>
            <person name="Ma J."/>
        </authorList>
    </citation>
    <scope>NUCLEOTIDE SEQUENCE [LARGE SCALE GENOMIC DNA]</scope>
    <source>
        <strain evidence="3">KCTC 22814</strain>
    </source>
</reference>
<gene>
    <name evidence="2" type="ORF">ACFS7Y_00295</name>
</gene>
<evidence type="ECO:0000259" key="1">
    <source>
        <dbReference type="PROSITE" id="PS51819"/>
    </source>
</evidence>
<dbReference type="RefSeq" id="WP_320184690.1">
    <property type="nucleotide sequence ID" value="NZ_CP138332.1"/>
</dbReference>
<dbReference type="EMBL" id="JBHUPB010000001">
    <property type="protein sequence ID" value="MFD2965810.1"/>
    <property type="molecule type" value="Genomic_DNA"/>
</dbReference>
<comment type="caution">
    <text evidence="2">The sequence shown here is derived from an EMBL/GenBank/DDBJ whole genome shotgun (WGS) entry which is preliminary data.</text>
</comment>